<feature type="signal peptide" evidence="1">
    <location>
        <begin position="1"/>
        <end position="26"/>
    </location>
</feature>
<feature type="domain" description="DUF4832" evidence="2">
    <location>
        <begin position="244"/>
        <end position="446"/>
    </location>
</feature>
<dbReference type="EMBL" id="AP023368">
    <property type="protein sequence ID" value="BCJ98251.1"/>
    <property type="molecule type" value="Genomic_DNA"/>
</dbReference>
<dbReference type="InterPro" id="IPR032267">
    <property type="entry name" value="DUF4832"/>
</dbReference>
<dbReference type="AlphaFoldDB" id="A0A7I8DLU3"/>
<dbReference type="PROSITE" id="PS51257">
    <property type="entry name" value="PROKAR_LIPOPROTEIN"/>
    <property type="match status" value="1"/>
</dbReference>
<dbReference type="KEGG" id="acht:bsdcttw_12920"/>
<evidence type="ECO:0000259" key="2">
    <source>
        <dbReference type="Pfam" id="PF16116"/>
    </source>
</evidence>
<dbReference type="Pfam" id="PF16116">
    <property type="entry name" value="DUF4832"/>
    <property type="match status" value="1"/>
</dbReference>
<organism evidence="3 4">
    <name type="scientific">Anaerocolumna chitinilytica</name>
    <dbReference type="NCBI Taxonomy" id="1727145"/>
    <lineage>
        <taxon>Bacteria</taxon>
        <taxon>Bacillati</taxon>
        <taxon>Bacillota</taxon>
        <taxon>Clostridia</taxon>
        <taxon>Lachnospirales</taxon>
        <taxon>Lachnospiraceae</taxon>
        <taxon>Anaerocolumna</taxon>
    </lineage>
</organism>
<evidence type="ECO:0000313" key="4">
    <source>
        <dbReference type="Proteomes" id="UP000515703"/>
    </source>
</evidence>
<keyword evidence="1" id="KW-0732">Signal</keyword>
<accession>A0A7I8DLU3</accession>
<feature type="chain" id="PRO_5038732242" description="DUF4832 domain-containing protein" evidence="1">
    <location>
        <begin position="27"/>
        <end position="643"/>
    </location>
</feature>
<keyword evidence="4" id="KW-1185">Reference proteome</keyword>
<dbReference type="SUPFAM" id="SSF49344">
    <property type="entry name" value="CBD9-like"/>
    <property type="match status" value="1"/>
</dbReference>
<reference evidence="3 4" key="2">
    <citation type="submission" date="2020-08" db="EMBL/GenBank/DDBJ databases">
        <authorList>
            <person name="Ueki A."/>
            <person name="Tonouchi A."/>
        </authorList>
    </citation>
    <scope>NUCLEOTIDE SEQUENCE [LARGE SCALE GENOMIC DNA]</scope>
    <source>
        <strain evidence="3 4">CTTW</strain>
    </source>
</reference>
<proteinExistence type="predicted"/>
<sequence length="643" mass="69991">MITKKIIAFVLTATLIVGACMMNNSANTVSASTTGHTAHTISPGTSFDNNPLRGFLPFDFSTTTFPHSMEWFYIPVRDVQTGMNTFNWSALESRLNAIAGRGHQAVFRFYYDYPGLSTGVPQFLIDGGLTMRYYDEPSNLGGAGYCPDYENQTFRTSMQNFIKAFGTKYDGDSRIGYITLGLLGFWGEWHNWPYDEDTSDGKPNWNISSTVYTEVLTTFDSYFNKTQLCVREPKSGVPNASANIGYHDDSFGNATLSAANGGQTWSFDQKLINLNQQNKWMTNSIGGEIYPPDQGSFFSGTTWQGSTNQTWAACISEAHPTWLICEQMKNYTGTTLTNAKTAAKQLGYDLQVTTAYYDNLAASAPLYLGVNIKNIGIAPFYYDHTMWPVQVGIKQNGSLVKSWTTTWDLNTIPADKSAKTFEYTVSAPGLSNGTYNMCIKVVNPLSNGNKLGFANAGQNTDGWLDLGSFTVGGTSTPTPTPTPVPGSITVDGNASDWSNISSLSTATGQSATSLKVTNDSNYIYICAQGSGLGTNSQFYINSDNNSSTGYQDSAWSSSGCDYLFELGKLYSHPDNSSTWSWNDLGTANVTISSNSSVYEVRIAKSAISNLSNTFSIGFKDVNSSWSTVSKLPASGALSSYTLK</sequence>
<protein>
    <recommendedName>
        <fullName evidence="2">DUF4832 domain-containing protein</fullName>
    </recommendedName>
</protein>
<dbReference type="Gene3D" id="3.20.20.80">
    <property type="entry name" value="Glycosidases"/>
    <property type="match status" value="1"/>
</dbReference>
<dbReference type="RefSeq" id="WP_185258593.1">
    <property type="nucleotide sequence ID" value="NZ_AP023368.1"/>
</dbReference>
<gene>
    <name evidence="3" type="ORF">bsdcttw_12920</name>
</gene>
<evidence type="ECO:0000256" key="1">
    <source>
        <dbReference type="SAM" id="SignalP"/>
    </source>
</evidence>
<evidence type="ECO:0000313" key="3">
    <source>
        <dbReference type="EMBL" id="BCJ98251.1"/>
    </source>
</evidence>
<reference evidence="3 4" key="1">
    <citation type="submission" date="2020-08" db="EMBL/GenBank/DDBJ databases">
        <title>Draft genome sequencing of an Anaerocolumna strain isolated from anoxic soil subjected to BSD treatment.</title>
        <authorList>
            <person name="Uek A."/>
            <person name="Tonouchi A."/>
        </authorList>
    </citation>
    <scope>NUCLEOTIDE SEQUENCE [LARGE SCALE GENOMIC DNA]</scope>
    <source>
        <strain evidence="3 4">CTTW</strain>
    </source>
</reference>
<dbReference type="Proteomes" id="UP000515703">
    <property type="component" value="Chromosome"/>
</dbReference>
<name>A0A7I8DLU3_9FIRM</name>